<dbReference type="PROSITE" id="PS51257">
    <property type="entry name" value="PROKAR_LIPOPROTEIN"/>
    <property type="match status" value="1"/>
</dbReference>
<dbReference type="InterPro" id="IPR035992">
    <property type="entry name" value="Ricin_B-like_lectins"/>
</dbReference>
<evidence type="ECO:0000313" key="2">
    <source>
        <dbReference type="EMBL" id="EHQ25882.1"/>
    </source>
</evidence>
<dbReference type="RefSeq" id="WP_008505769.1">
    <property type="nucleotide sequence ID" value="NZ_CM001403.1"/>
</dbReference>
<dbReference type="PROSITE" id="PS50231">
    <property type="entry name" value="RICIN_B_LECTIN"/>
    <property type="match status" value="1"/>
</dbReference>
<name>H1Y8G4_9SPHI</name>
<dbReference type="eggNOG" id="COG5498">
    <property type="taxonomic scope" value="Bacteria"/>
</dbReference>
<evidence type="ECO:0000313" key="3">
    <source>
        <dbReference type="Proteomes" id="UP000002774"/>
    </source>
</evidence>
<keyword evidence="3" id="KW-1185">Reference proteome</keyword>
<dbReference type="AlphaFoldDB" id="H1Y8G4"/>
<dbReference type="EMBL" id="CM001403">
    <property type="protein sequence ID" value="EHQ25882.1"/>
    <property type="molecule type" value="Genomic_DNA"/>
</dbReference>
<proteinExistence type="predicted"/>
<dbReference type="STRING" id="714943.Mucpa_1728"/>
<dbReference type="Gene3D" id="2.80.10.50">
    <property type="match status" value="3"/>
</dbReference>
<evidence type="ECO:0000259" key="1">
    <source>
        <dbReference type="SMART" id="SM00458"/>
    </source>
</evidence>
<organism evidence="2 3">
    <name type="scientific">Mucilaginibacter paludis DSM 18603</name>
    <dbReference type="NCBI Taxonomy" id="714943"/>
    <lineage>
        <taxon>Bacteria</taxon>
        <taxon>Pseudomonadati</taxon>
        <taxon>Bacteroidota</taxon>
        <taxon>Sphingobacteriia</taxon>
        <taxon>Sphingobacteriales</taxon>
        <taxon>Sphingobacteriaceae</taxon>
        <taxon>Mucilaginibacter</taxon>
    </lineage>
</organism>
<dbReference type="eggNOG" id="COG1082">
    <property type="taxonomic scope" value="Bacteria"/>
</dbReference>
<dbReference type="SUPFAM" id="SSF50370">
    <property type="entry name" value="Ricin B-like lectins"/>
    <property type="match status" value="1"/>
</dbReference>
<dbReference type="Proteomes" id="UP000002774">
    <property type="component" value="Chromosome"/>
</dbReference>
<gene>
    <name evidence="2" type="ORF">Mucpa_1728</name>
</gene>
<dbReference type="Pfam" id="PF14200">
    <property type="entry name" value="RicinB_lectin_2"/>
    <property type="match status" value="2"/>
</dbReference>
<reference evidence="2" key="1">
    <citation type="submission" date="2011-09" db="EMBL/GenBank/DDBJ databases">
        <title>The permanent draft genome of Mucilaginibacter paludis DSM 18603.</title>
        <authorList>
            <consortium name="US DOE Joint Genome Institute (JGI-PGF)"/>
            <person name="Lucas S."/>
            <person name="Han J."/>
            <person name="Lapidus A."/>
            <person name="Bruce D."/>
            <person name="Goodwin L."/>
            <person name="Pitluck S."/>
            <person name="Peters L."/>
            <person name="Kyrpides N."/>
            <person name="Mavromatis K."/>
            <person name="Ivanova N."/>
            <person name="Mikhailova N."/>
            <person name="Held B."/>
            <person name="Detter J.C."/>
            <person name="Tapia R."/>
            <person name="Han C."/>
            <person name="Land M."/>
            <person name="Hauser L."/>
            <person name="Markowitz V."/>
            <person name="Cheng J.-F."/>
            <person name="Hugenholtz P."/>
            <person name="Woyke T."/>
            <person name="Wu D."/>
            <person name="Tindall B."/>
            <person name="Brambilla E."/>
            <person name="Klenk H.-P."/>
            <person name="Eisen J.A."/>
        </authorList>
    </citation>
    <scope>NUCLEOTIDE SEQUENCE [LARGE SCALE GENOMIC DNA]</scope>
    <source>
        <strain evidence="2">DSM 18603</strain>
    </source>
</reference>
<dbReference type="SMART" id="SM00458">
    <property type="entry name" value="RICIN"/>
    <property type="match status" value="1"/>
</dbReference>
<accession>H1Y8G4</accession>
<protein>
    <submittedName>
        <fullName evidence="2">Ricin B lectin</fullName>
    </submittedName>
</protein>
<feature type="domain" description="Ricin B lectin" evidence="1">
    <location>
        <begin position="66"/>
        <end position="204"/>
    </location>
</feature>
<dbReference type="OrthoDB" id="9765957at2"/>
<sequence>MENKFITSPALRLIFLSIGLLLASCKKDGSVEKSATGLKLPANVSINTKSSFAAISPTEVLQTVSNGTFFIVNLKSGKVLDVSGLQTSEGSNVVQYGATGGANEKWTLTQVTGGYYSIIDNNSGKALQVDQSGTADGSNVNIGTYSSSANNQQWQFISIGNGYYRIVNKNSGKDLDVNGQSLDDLANVQQWSYWGGENQQWALLRVTANGHLTWTLTTTGVPTDVQQRITTAMNDACARYNAGADWPARTLTVEYNTDVPTADGNASTGNIRFGSNASYQTVRTVMHEIAHTYGVGQNGGWYSNTSSGDFLGTNTVATIHALETSTSAIHTGGGHFWPYGLNYDDEWSETNAFRQVKIVYAMRADGM</sequence>
<dbReference type="GO" id="GO:0030246">
    <property type="term" value="F:carbohydrate binding"/>
    <property type="evidence" value="ECO:0007669"/>
    <property type="project" value="UniProtKB-KW"/>
</dbReference>
<dbReference type="HOGENOM" id="CLU_754022_0_0_10"/>
<dbReference type="InterPro" id="IPR000772">
    <property type="entry name" value="Ricin_B_lectin"/>
</dbReference>